<sequence>MERDQCHCPSGLLQQLAADLSHSKLAFDKTLHIGSELTSHLETIANCNRCVTAKRKINMLSQTTSRLVGFYEAAHLNTHAFWTDERMESPGSRLSSKAGATPSAPGPPDRGHRNGSSTITQTPDYRSVSCAMRLGSLPVVGGEARILGEVVLVDACLELHERMQEWKMAMDESMQCLEEQYDALICHSLDRLAKLIGLLQYDGHNGEHWR</sequence>
<name>A0A5C6GDT7_METRR</name>
<evidence type="ECO:0000313" key="2">
    <source>
        <dbReference type="EMBL" id="TWU74033.1"/>
    </source>
</evidence>
<comment type="caution">
    <text evidence="2">The sequence shown here is derived from an EMBL/GenBank/DDBJ whole genome shotgun (WGS) entry which is preliminary data.</text>
</comment>
<dbReference type="AlphaFoldDB" id="A0A5C6GDT7"/>
<organism evidence="2 3">
    <name type="scientific">Metarhizium rileyi (strain RCEF 4871)</name>
    <name type="common">Nomuraea rileyi</name>
    <dbReference type="NCBI Taxonomy" id="1649241"/>
    <lineage>
        <taxon>Eukaryota</taxon>
        <taxon>Fungi</taxon>
        <taxon>Dikarya</taxon>
        <taxon>Ascomycota</taxon>
        <taxon>Pezizomycotina</taxon>
        <taxon>Sordariomycetes</taxon>
        <taxon>Hypocreomycetidae</taxon>
        <taxon>Hypocreales</taxon>
        <taxon>Clavicipitaceae</taxon>
        <taxon>Metarhizium</taxon>
    </lineage>
</organism>
<dbReference type="Proteomes" id="UP000317257">
    <property type="component" value="Unassembled WGS sequence"/>
</dbReference>
<proteinExistence type="predicted"/>
<dbReference type="EMBL" id="SBHS01000013">
    <property type="protein sequence ID" value="TWU74033.1"/>
    <property type="molecule type" value="Genomic_DNA"/>
</dbReference>
<evidence type="ECO:0000313" key="3">
    <source>
        <dbReference type="Proteomes" id="UP000317257"/>
    </source>
</evidence>
<gene>
    <name evidence="2" type="ORF">ED733_002204</name>
</gene>
<evidence type="ECO:0000256" key="1">
    <source>
        <dbReference type="SAM" id="MobiDB-lite"/>
    </source>
</evidence>
<feature type="region of interest" description="Disordered" evidence="1">
    <location>
        <begin position="87"/>
        <end position="122"/>
    </location>
</feature>
<reference evidence="3" key="1">
    <citation type="submission" date="2018-12" db="EMBL/GenBank/DDBJ databases">
        <title>The complete genome of Metarhizium rileyi, a key fungal pathogen of Lepidoptera.</title>
        <authorList>
            <person name="Binneck E."/>
            <person name="Lastra C.C.L."/>
            <person name="Sosa-Gomez D.R."/>
        </authorList>
    </citation>
    <scope>NUCLEOTIDE SEQUENCE [LARGE SCALE GENOMIC DNA]</scope>
    <source>
        <strain evidence="3">Cep018-CH2</strain>
    </source>
</reference>
<accession>A0A5C6GDT7</accession>
<protein>
    <submittedName>
        <fullName evidence="2">Uncharacterized protein</fullName>
    </submittedName>
</protein>